<evidence type="ECO:0000259" key="1">
    <source>
        <dbReference type="Pfam" id="PF00534"/>
    </source>
</evidence>
<feature type="domain" description="Glycosyltransferase subfamily 4-like N-terminal" evidence="2">
    <location>
        <begin position="15"/>
        <end position="190"/>
    </location>
</feature>
<dbReference type="GO" id="GO:0016758">
    <property type="term" value="F:hexosyltransferase activity"/>
    <property type="evidence" value="ECO:0007669"/>
    <property type="project" value="TreeGrafter"/>
</dbReference>
<dbReference type="Pfam" id="PF13439">
    <property type="entry name" value="Glyco_transf_4"/>
    <property type="match status" value="1"/>
</dbReference>
<dbReference type="EMBL" id="QSLN01000005">
    <property type="protein sequence ID" value="RDV83441.1"/>
    <property type="molecule type" value="Genomic_DNA"/>
</dbReference>
<accession>A0A3D8P3Q1</accession>
<comment type="caution">
    <text evidence="3">The sequence shown here is derived from an EMBL/GenBank/DDBJ whole genome shotgun (WGS) entry which is preliminary data.</text>
</comment>
<feature type="domain" description="Glycosyl transferase family 1" evidence="1">
    <location>
        <begin position="204"/>
        <end position="363"/>
    </location>
</feature>
<dbReference type="InterPro" id="IPR001296">
    <property type="entry name" value="Glyco_trans_1"/>
</dbReference>
<keyword evidence="4" id="KW-1185">Reference proteome</keyword>
<evidence type="ECO:0000313" key="4">
    <source>
        <dbReference type="Proteomes" id="UP000256329"/>
    </source>
</evidence>
<reference evidence="3 4" key="1">
    <citation type="submission" date="2018-08" db="EMBL/GenBank/DDBJ databases">
        <title>Form III RuBisCO-mediated autotrophy in Thermodesulfobium bacteria.</title>
        <authorList>
            <person name="Toshchakov S.V."/>
            <person name="Kublanov I.V."/>
            <person name="Frolov E."/>
            <person name="Bonch-Osmolovskaya E.A."/>
            <person name="Tourova T.P."/>
            <person name="Chernych N.A."/>
            <person name="Lebedinsky A.V."/>
        </authorList>
    </citation>
    <scope>NUCLEOTIDE SEQUENCE [LARGE SCALE GENOMIC DNA]</scope>
    <source>
        <strain evidence="3 4">SR</strain>
    </source>
</reference>
<dbReference type="Proteomes" id="UP000256329">
    <property type="component" value="Unassembled WGS sequence"/>
</dbReference>
<dbReference type="Gene3D" id="3.40.50.2000">
    <property type="entry name" value="Glycogen Phosphorylase B"/>
    <property type="match status" value="2"/>
</dbReference>
<dbReference type="InterPro" id="IPR028098">
    <property type="entry name" value="Glyco_trans_4-like_N"/>
</dbReference>
<evidence type="ECO:0000313" key="3">
    <source>
        <dbReference type="EMBL" id="RDV83441.1"/>
    </source>
</evidence>
<dbReference type="SUPFAM" id="SSF53756">
    <property type="entry name" value="UDP-Glycosyltransferase/glycogen phosphorylase"/>
    <property type="match status" value="1"/>
</dbReference>
<sequence length="415" mass="47232">MRVVMLSWEFPPNNVGGLGQHVYDLTAALSRQGVEVFLFTLGAPGVPLAEEVNGVRVYRVHPSGPSTPDFTTWVLQANTFLLERAIPVLAKLKGIKVVHAHDWLVAWAARALKHAYRLPLVATVHATEFGRHRGLHTPTQHFISSAEWWLTYEAWRVIVCSRYMEGEVKYIFQIPADKLVVIPNAVDSERYRFEPEGVDRNWFAAPDEKIVFFVGRLVWEKGVHVLLRAFPLVLARCPQTKLIIAGTGPYEGELKRLAEELGITHRVYFTGYLEEKVRNALYHWASVAVFPSLYEPFGIVALEAMAAQVPVVVSDVGGLQEIVEDGVDGLKCSPDQPEALAERIVRLLLHPEFAASLRERAYQKIKEKYTWEDVARRTKRLYEEVARERQRTNWPAPPELCASRTRIAYLFHRYA</sequence>
<dbReference type="CDD" id="cd03801">
    <property type="entry name" value="GT4_PimA-like"/>
    <property type="match status" value="1"/>
</dbReference>
<evidence type="ECO:0000259" key="2">
    <source>
        <dbReference type="Pfam" id="PF13439"/>
    </source>
</evidence>
<name>A0A3D8P3Q1_9THEO</name>
<dbReference type="PANTHER" id="PTHR45947:SF3">
    <property type="entry name" value="SULFOQUINOVOSYL TRANSFERASE SQD2"/>
    <property type="match status" value="1"/>
</dbReference>
<gene>
    <name evidence="3" type="ORF">DXX99_05500</name>
</gene>
<dbReference type="Pfam" id="PF00534">
    <property type="entry name" value="Glycos_transf_1"/>
    <property type="match status" value="1"/>
</dbReference>
<protein>
    <submittedName>
        <fullName evidence="3">Glycosyltransferase family 1 protein</fullName>
    </submittedName>
</protein>
<dbReference type="AlphaFoldDB" id="A0A3D8P3Q1"/>
<dbReference type="PANTHER" id="PTHR45947">
    <property type="entry name" value="SULFOQUINOVOSYL TRANSFERASE SQD2"/>
    <property type="match status" value="1"/>
</dbReference>
<proteinExistence type="predicted"/>
<dbReference type="OrthoDB" id="9795068at2"/>
<organism evidence="3 4">
    <name type="scientific">Ammonifex thiophilus</name>
    <dbReference type="NCBI Taxonomy" id="444093"/>
    <lineage>
        <taxon>Bacteria</taxon>
        <taxon>Bacillati</taxon>
        <taxon>Bacillota</taxon>
        <taxon>Clostridia</taxon>
        <taxon>Thermoanaerobacterales</taxon>
        <taxon>Thermoanaerobacteraceae</taxon>
        <taxon>Ammonifex</taxon>
    </lineage>
</organism>
<dbReference type="RefSeq" id="WP_115792501.1">
    <property type="nucleotide sequence ID" value="NZ_QSLN01000005.1"/>
</dbReference>
<dbReference type="InterPro" id="IPR050194">
    <property type="entry name" value="Glycosyltransferase_grp1"/>
</dbReference>
<keyword evidence="3" id="KW-0808">Transferase</keyword>